<dbReference type="Proteomes" id="UP000830375">
    <property type="component" value="Unassembled WGS sequence"/>
</dbReference>
<feature type="region of interest" description="Disordered" evidence="4">
    <location>
        <begin position="123"/>
        <end position="168"/>
    </location>
</feature>
<comment type="subunit">
    <text evidence="3">Interacts (via cytoplasmic region) with ILK.</text>
</comment>
<comment type="caution">
    <text evidence="6">The sequence shown here is derived from an EMBL/GenBank/DDBJ whole genome shotgun (WGS) entry which is preliminary data.</text>
</comment>
<evidence type="ECO:0000256" key="1">
    <source>
        <dbReference type="ARBA" id="ARBA00008998"/>
    </source>
</evidence>
<sequence>MGKDKYENEDLIKYGWPEDIWFHVDKLSSAHVYLRMPKGTTIDDIPKEVLVDCAQLVKNNSIQGCKMNNINVVYTPWGNLKKTADMDVGQIGFHRQKEVKIVAVEKKINEIVNRLEKTKDERYPDLAAEKEARDREERNEKKAQLQEQKKKEKEELRPPLGGWGPATHNLSAPLTSCLEQKVSLDVAVGHELDPVSYTSHLHWPLACTAAKSVGRDHTRTHTGIKRQKSNEKCGPPHKMKRDVPLWSSEPVRPAGALNKSKQGHKVGAVKNRPGDEPL</sequence>
<feature type="region of interest" description="Disordered" evidence="4">
    <location>
        <begin position="214"/>
        <end position="278"/>
    </location>
</feature>
<evidence type="ECO:0000313" key="6">
    <source>
        <dbReference type="EMBL" id="KAI2652175.1"/>
    </source>
</evidence>
<evidence type="ECO:0000313" key="7">
    <source>
        <dbReference type="Proteomes" id="UP000830375"/>
    </source>
</evidence>
<evidence type="ECO:0000256" key="2">
    <source>
        <dbReference type="ARBA" id="ARBA00016700"/>
    </source>
</evidence>
<feature type="compositionally biased region" description="Basic and acidic residues" evidence="4">
    <location>
        <begin position="123"/>
        <end position="157"/>
    </location>
</feature>
<dbReference type="InterPro" id="IPR008532">
    <property type="entry name" value="NFACT_RNA-bd"/>
</dbReference>
<name>A0ABQ8LNC9_LABRO</name>
<evidence type="ECO:0000256" key="4">
    <source>
        <dbReference type="SAM" id="MobiDB-lite"/>
    </source>
</evidence>
<dbReference type="EMBL" id="JACTAM010000020">
    <property type="protein sequence ID" value="KAI2652175.1"/>
    <property type="molecule type" value="Genomic_DNA"/>
</dbReference>
<protein>
    <recommendedName>
        <fullName evidence="2">Coiled-coil domain-containing protein 25</fullName>
    </recommendedName>
</protein>
<dbReference type="PANTHER" id="PTHR13049:SF2">
    <property type="entry name" value="COILED-COIL DOMAIN-CONTAINING PROTEIN 25"/>
    <property type="match status" value="1"/>
</dbReference>
<evidence type="ECO:0000259" key="5">
    <source>
        <dbReference type="Pfam" id="PF05670"/>
    </source>
</evidence>
<accession>A0ABQ8LNC9</accession>
<dbReference type="InterPro" id="IPR039730">
    <property type="entry name" value="Jlp2/Ccd25"/>
</dbReference>
<comment type="similarity">
    <text evidence="1">Belongs to the CCDC25 family.</text>
</comment>
<feature type="domain" description="NFACT RNA-binding" evidence="5">
    <location>
        <begin position="1"/>
        <end position="94"/>
    </location>
</feature>
<reference evidence="6 7" key="1">
    <citation type="submission" date="2022-01" db="EMBL/GenBank/DDBJ databases">
        <title>A high-quality chromosome-level genome assembly of rohu carp, Labeo rohita.</title>
        <authorList>
            <person name="Arick M.A. II"/>
            <person name="Hsu C.-Y."/>
            <person name="Magbanua Z."/>
            <person name="Pechanova O."/>
            <person name="Grover C."/>
            <person name="Miller E."/>
            <person name="Thrash A."/>
            <person name="Ezzel L."/>
            <person name="Alam S."/>
            <person name="Benzie J."/>
            <person name="Hamilton M."/>
            <person name="Karsi A."/>
            <person name="Lawrence M.L."/>
            <person name="Peterson D.G."/>
        </authorList>
    </citation>
    <scope>NUCLEOTIDE SEQUENCE [LARGE SCALE GENOMIC DNA]</scope>
    <source>
        <strain evidence="7">BAU-BD-2019</strain>
        <tissue evidence="6">Blood</tissue>
    </source>
</reference>
<dbReference type="PANTHER" id="PTHR13049">
    <property type="entry name" value="DUF814-RELATED"/>
    <property type="match status" value="1"/>
</dbReference>
<organism evidence="6 7">
    <name type="scientific">Labeo rohita</name>
    <name type="common">Indian major carp</name>
    <name type="synonym">Cyprinus rohita</name>
    <dbReference type="NCBI Taxonomy" id="84645"/>
    <lineage>
        <taxon>Eukaryota</taxon>
        <taxon>Metazoa</taxon>
        <taxon>Chordata</taxon>
        <taxon>Craniata</taxon>
        <taxon>Vertebrata</taxon>
        <taxon>Euteleostomi</taxon>
        <taxon>Actinopterygii</taxon>
        <taxon>Neopterygii</taxon>
        <taxon>Teleostei</taxon>
        <taxon>Ostariophysi</taxon>
        <taxon>Cypriniformes</taxon>
        <taxon>Cyprinidae</taxon>
        <taxon>Labeoninae</taxon>
        <taxon>Labeonini</taxon>
        <taxon>Labeo</taxon>
    </lineage>
</organism>
<proteinExistence type="inferred from homology"/>
<dbReference type="Pfam" id="PF05670">
    <property type="entry name" value="NFACT-R_1"/>
    <property type="match status" value="1"/>
</dbReference>
<keyword evidence="7" id="KW-1185">Reference proteome</keyword>
<evidence type="ECO:0000256" key="3">
    <source>
        <dbReference type="ARBA" id="ARBA00024214"/>
    </source>
</evidence>
<gene>
    <name evidence="6" type="ORF">H4Q32_015025</name>
</gene>